<evidence type="ECO:0000256" key="4">
    <source>
        <dbReference type="ARBA" id="ARBA00022511"/>
    </source>
</evidence>
<protein>
    <recommendedName>
        <fullName evidence="2 18">Fusion glycoprotein F0</fullName>
    </recommendedName>
</protein>
<keyword evidence="15" id="KW-1015">Disulfide bond</keyword>
<keyword evidence="5" id="KW-1169">Fusion of virus membrane with host cell membrane</keyword>
<evidence type="ECO:0000256" key="5">
    <source>
        <dbReference type="ARBA" id="ARBA00022521"/>
    </source>
</evidence>
<feature type="coiled-coil region" evidence="19">
    <location>
        <begin position="133"/>
        <end position="163"/>
    </location>
</feature>
<evidence type="ECO:0000256" key="17">
    <source>
        <dbReference type="ARBA" id="ARBA00023296"/>
    </source>
</evidence>
<keyword evidence="8" id="KW-0732">Signal</keyword>
<keyword evidence="12 18" id="KW-1133">Transmembrane helix</keyword>
<evidence type="ECO:0000313" key="21">
    <source>
        <dbReference type="Proteomes" id="UP000136220"/>
    </source>
</evidence>
<comment type="subcellular location">
    <subcellularLocation>
        <location evidence="18">Virion membrane</location>
        <topology evidence="18">Single-pass type I membrane protein</topology>
    </subcellularLocation>
    <subcellularLocation>
        <location evidence="18">Host cell membrane</location>
        <topology evidence="18">Single-pass membrane protein</topology>
    </subcellularLocation>
</comment>
<evidence type="ECO:0000256" key="3">
    <source>
        <dbReference type="ARBA" id="ARBA00022506"/>
    </source>
</evidence>
<gene>
    <name evidence="20" type="primary">F</name>
</gene>
<comment type="subunit">
    <text evidence="18">Homotrimer of disulfide-linked F1-F2.</text>
</comment>
<evidence type="ECO:0000256" key="15">
    <source>
        <dbReference type="ARBA" id="ARBA00023157"/>
    </source>
</evidence>
<evidence type="ECO:0000256" key="12">
    <source>
        <dbReference type="ARBA" id="ARBA00022989"/>
    </source>
</evidence>
<evidence type="ECO:0000256" key="7">
    <source>
        <dbReference type="ARBA" id="ARBA00022692"/>
    </source>
</evidence>
<proteinExistence type="inferred from homology"/>
<dbReference type="Gene3D" id="2.40.490.10">
    <property type="entry name" value="Newcastle disease virus like domain"/>
    <property type="match status" value="1"/>
</dbReference>
<dbReference type="GO" id="GO:0019031">
    <property type="term" value="C:viral envelope"/>
    <property type="evidence" value="ECO:0007669"/>
    <property type="project" value="UniProtKB-KW"/>
</dbReference>
<evidence type="ECO:0000256" key="13">
    <source>
        <dbReference type="ARBA" id="ARBA00023054"/>
    </source>
</evidence>
<dbReference type="Pfam" id="PF00523">
    <property type="entry name" value="Fusion_gly"/>
    <property type="match status" value="1"/>
</dbReference>
<dbReference type="Proteomes" id="UP000136220">
    <property type="component" value="Genome"/>
</dbReference>
<feature type="transmembrane region" description="Helical" evidence="18">
    <location>
        <begin position="492"/>
        <end position="515"/>
    </location>
</feature>
<evidence type="ECO:0000256" key="10">
    <source>
        <dbReference type="ARBA" id="ARBA00022870"/>
    </source>
</evidence>
<dbReference type="Gene3D" id="2.60.40.1690">
    <property type="entry name" value="Head and neck region of the ectodomain of NDV fusion glycoprotein"/>
    <property type="match status" value="1"/>
</dbReference>
<reference evidence="21" key="1">
    <citation type="journal article" date="1999" name="Virology">
        <title>Isolation and molecular characterization of a novel cytopathogenic paramyxovirus from tree shrews.</title>
        <authorList>
            <person name="Tidona C.A."/>
            <person name="Kurz H.W."/>
            <person name="Gelderblom H.R."/>
            <person name="Darai G."/>
        </authorList>
    </citation>
    <scope>NUCLEOTIDE SEQUENCE [LARGE SCALE GENOMIC DNA]</scope>
</reference>
<keyword evidence="9" id="KW-0946">Virion</keyword>
<keyword evidence="3" id="KW-1168">Fusion of virus membrane with host membrane</keyword>
<keyword evidence="4" id="KW-1032">Host cell membrane</keyword>
<organism evidence="20 21">
    <name type="scientific">Tupaia paramyxovirus</name>
    <name type="common">TPMV</name>
    <dbReference type="NCBI Taxonomy" id="92129"/>
    <lineage>
        <taxon>Viruses</taxon>
        <taxon>Riboviria</taxon>
        <taxon>Orthornavirae</taxon>
        <taxon>Negarnaviricota</taxon>
        <taxon>Haploviricotina</taxon>
        <taxon>Monjiviricetes</taxon>
        <taxon>Mononegavirales</taxon>
        <taxon>Paramyxoviridae</taxon>
        <taxon>Orthoparamyxovirinae</taxon>
        <taxon>Tupaivirus</taxon>
        <taxon>Tupaivirus tupaiae</taxon>
        <taxon>Narmovirus tupaiae</taxon>
    </lineage>
</organism>
<dbReference type="RefSeq" id="NP_054695.1">
    <property type="nucleotide sequence ID" value="NC_002199.1"/>
</dbReference>
<keyword evidence="10" id="KW-1043">Host membrane</keyword>
<dbReference type="SUPFAM" id="SSF69922">
    <property type="entry name" value="Head and neck region of the ectodomain of NDV fusion glycoprotein"/>
    <property type="match status" value="1"/>
</dbReference>
<comment type="similarity">
    <text evidence="1 18">Belongs to the paramyxoviruses fusion glycoprotein family.</text>
</comment>
<keyword evidence="21" id="KW-1185">Reference proteome</keyword>
<evidence type="ECO:0000256" key="8">
    <source>
        <dbReference type="ARBA" id="ARBA00022729"/>
    </source>
</evidence>
<dbReference type="InterPro" id="IPR000776">
    <property type="entry name" value="Fusion_F0_Paramyxovir"/>
</dbReference>
<name>Q9JFN5_TPMV</name>
<evidence type="ECO:0000256" key="14">
    <source>
        <dbReference type="ARBA" id="ARBA00023136"/>
    </source>
</evidence>
<dbReference type="GO" id="GO:0020002">
    <property type="term" value="C:host cell plasma membrane"/>
    <property type="evidence" value="ECO:0007669"/>
    <property type="project" value="UniProtKB-SubCell"/>
</dbReference>
<dbReference type="GO" id="GO:0019064">
    <property type="term" value="P:fusion of virus membrane with host plasma membrane"/>
    <property type="evidence" value="ECO:0007669"/>
    <property type="project" value="UniProtKB-KW"/>
</dbReference>
<dbReference type="EMBL" id="AF079780">
    <property type="protein sequence ID" value="AAF63391.1"/>
    <property type="molecule type" value="Genomic_RNA"/>
</dbReference>
<dbReference type="GO" id="GO:0055036">
    <property type="term" value="C:virion membrane"/>
    <property type="evidence" value="ECO:0007669"/>
    <property type="project" value="UniProtKB-SubCell"/>
</dbReference>
<keyword evidence="17" id="KW-1160">Virus entry into host cell</keyword>
<keyword evidence="14 18" id="KW-0472">Membrane</keyword>
<keyword evidence="16" id="KW-0325">Glycoprotein</keyword>
<evidence type="ECO:0000256" key="16">
    <source>
        <dbReference type="ARBA" id="ARBA00023180"/>
    </source>
</evidence>
<accession>Q9JFN5</accession>
<dbReference type="KEGG" id="vg:1452638"/>
<keyword evidence="7 18" id="KW-0812">Transmembrane</keyword>
<keyword evidence="6" id="KW-1162">Viral penetration into host cytoplasm</keyword>
<evidence type="ECO:0000256" key="19">
    <source>
        <dbReference type="SAM" id="Coils"/>
    </source>
</evidence>
<evidence type="ECO:0000256" key="18">
    <source>
        <dbReference type="RuleBase" id="RU003705"/>
    </source>
</evidence>
<dbReference type="GO" id="GO:0046718">
    <property type="term" value="P:symbiont entry into host cell"/>
    <property type="evidence" value="ECO:0007669"/>
    <property type="project" value="UniProtKB-KW"/>
</dbReference>
<evidence type="ECO:0000256" key="11">
    <source>
        <dbReference type="ARBA" id="ARBA00022879"/>
    </source>
</evidence>
<dbReference type="Gene3D" id="1.10.287.2480">
    <property type="match status" value="1"/>
</dbReference>
<evidence type="ECO:0000256" key="2">
    <source>
        <dbReference type="ARBA" id="ARBA00016586"/>
    </source>
</evidence>
<evidence type="ECO:0000256" key="9">
    <source>
        <dbReference type="ARBA" id="ARBA00022844"/>
    </source>
</evidence>
<reference evidence="20 21" key="2">
    <citation type="journal article" date="2005" name="J. Virol.">
        <title>Envelope targeting: hemagglutinin attachment specificity rather than fusion protein cleavage-activation restricts Tupaia paramyxovirus tropism.</title>
        <authorList>
            <person name="Springfeld C."/>
            <person name="von Messling V."/>
            <person name="Tidona C.A."/>
            <person name="Darai G."/>
            <person name="Cattaneo R."/>
        </authorList>
    </citation>
    <scope>NUCLEOTIDE SEQUENCE [LARGE SCALE GENOMIC DNA]</scope>
</reference>
<comment type="caution">
    <text evidence="18">Lacks conserved residue(s) required for the propagation of feature annotation.</text>
</comment>
<dbReference type="OrthoDB" id="2687at10239"/>
<keyword evidence="13 19" id="KW-0175">Coiled coil</keyword>
<evidence type="ECO:0000313" key="20">
    <source>
        <dbReference type="EMBL" id="AAF63391.1"/>
    </source>
</evidence>
<sequence>MASLLKTICYIYLITYAKLEPTPKSQLDLDSLASIGVVDAGKYNYKLMTTGSEKLMVIKLVPNITYATNCNLTAHTAYTKMIERLLTPINQSLYEMRSVITERDGGTIFWGAIIAGAALGVATAAAITAGVALHRAEQNARNIAALKDALRNSNEAIQHLKDAQGHTVLAIQGLQEQINNNIIPKLKESHCLGVNNQLGLLLNQYYSEILTVFGPNLQNPVSASLTIQAIAKAFNGDFNSLMTNLNYDPTDLLDILESNSINGRIIDVNLNEKYIALSIEIPNFITLTDAKIQTFNRITYGYGSNEWLTLIPDNILEYGNLISNVDLTSCVKTKSSYICNQDTSYPISSELTRCLRGDTSSCPRTPVVNSRAPTFALSGGHIYANCAKAACRCEKPPMAIVQPATSTLTFLTEKECQEVVIDQINIQLAPNRLNKTIITDGIDLGPEVIINPIDVSAELGNIELEMDKTQKALDRSNKILDSMITEVTPDKLLIAMIVVFGILLLWLFGVSYYAFKIWSKLHFLDSYVYSLRNPSHHRSNGHQNHSFSTDISG</sequence>
<dbReference type="Gene3D" id="6.10.10.110">
    <property type="match status" value="1"/>
</dbReference>
<dbReference type="SUPFAM" id="SSF58069">
    <property type="entry name" value="Virus ectodomain"/>
    <property type="match status" value="1"/>
</dbReference>
<evidence type="ECO:0000256" key="6">
    <source>
        <dbReference type="ARBA" id="ARBA00022595"/>
    </source>
</evidence>
<organismHost>
    <name type="scientific">Tupaia belangeri</name>
    <name type="common">Common tree shrew</name>
    <name type="synonym">Tupaia glis belangeri</name>
    <dbReference type="NCBI Taxonomy" id="37347"/>
</organismHost>
<keyword evidence="11 18" id="KW-0261">Viral envelope protein</keyword>
<evidence type="ECO:0000256" key="1">
    <source>
        <dbReference type="ARBA" id="ARBA00008211"/>
    </source>
</evidence>
<feature type="transmembrane region" description="Helical" evidence="18">
    <location>
        <begin position="107"/>
        <end position="133"/>
    </location>
</feature>